<organism evidence="1 2">
    <name type="scientific">Dyadobacter jiangsuensis</name>
    <dbReference type="NCBI Taxonomy" id="1591085"/>
    <lineage>
        <taxon>Bacteria</taxon>
        <taxon>Pseudomonadati</taxon>
        <taxon>Bacteroidota</taxon>
        <taxon>Cytophagia</taxon>
        <taxon>Cytophagales</taxon>
        <taxon>Spirosomataceae</taxon>
        <taxon>Dyadobacter</taxon>
    </lineage>
</organism>
<name>A0A2P8FYG2_9BACT</name>
<evidence type="ECO:0000313" key="1">
    <source>
        <dbReference type="EMBL" id="PSL26762.1"/>
    </source>
</evidence>
<comment type="caution">
    <text evidence="1">The sequence shown here is derived from an EMBL/GenBank/DDBJ whole genome shotgun (WGS) entry which is preliminary data.</text>
</comment>
<dbReference type="Gene3D" id="3.30.2020.10">
    <property type="entry name" value="NE0471-like N-terminal domain"/>
    <property type="match status" value="1"/>
</dbReference>
<dbReference type="OrthoDB" id="1369138at2"/>
<dbReference type="InterPro" id="IPR036782">
    <property type="entry name" value="NE0471-like_N"/>
</dbReference>
<dbReference type="RefSeq" id="WP_106597097.1">
    <property type="nucleotide sequence ID" value="NZ_PYAS01000009.1"/>
</dbReference>
<reference evidence="1 2" key="1">
    <citation type="submission" date="2018-03" db="EMBL/GenBank/DDBJ databases">
        <title>Genomic Encyclopedia of Archaeal and Bacterial Type Strains, Phase II (KMG-II): from individual species to whole genera.</title>
        <authorList>
            <person name="Goeker M."/>
        </authorList>
    </citation>
    <scope>NUCLEOTIDE SEQUENCE [LARGE SCALE GENOMIC DNA]</scope>
    <source>
        <strain evidence="1 2">DSM 29057</strain>
    </source>
</reference>
<dbReference type="EMBL" id="PYAS01000009">
    <property type="protein sequence ID" value="PSL26762.1"/>
    <property type="molecule type" value="Genomic_DNA"/>
</dbReference>
<dbReference type="SUPFAM" id="SSF143880">
    <property type="entry name" value="NE0471 N-terminal domain-like"/>
    <property type="match status" value="1"/>
</dbReference>
<proteinExistence type="predicted"/>
<dbReference type="InterPro" id="IPR018841">
    <property type="entry name" value="DUF2442"/>
</dbReference>
<keyword evidence="2" id="KW-1185">Reference proteome</keyword>
<dbReference type="Proteomes" id="UP000241964">
    <property type="component" value="Unassembled WGS sequence"/>
</dbReference>
<sequence length="127" mass="14697">MSILIYHKQQLYEKITYPIVPIISEQLKALLDQAGDDDVIDIGEYTLVKVVTAEYQDEYKILISFSDETQQAVDFGPFLSKLTHPVYSKYKKLALFKKFKIESGNIVWGKDWDLIFPIDQLYAGKID</sequence>
<dbReference type="Pfam" id="PF10387">
    <property type="entry name" value="DUF2442"/>
    <property type="match status" value="1"/>
</dbReference>
<gene>
    <name evidence="1" type="ORF">CLV60_109254</name>
</gene>
<dbReference type="AlphaFoldDB" id="A0A2P8FYG2"/>
<evidence type="ECO:0000313" key="2">
    <source>
        <dbReference type="Proteomes" id="UP000241964"/>
    </source>
</evidence>
<accession>A0A2P8FYG2</accession>
<protein>
    <submittedName>
        <fullName evidence="1">Uncharacterized protein DUF2442</fullName>
    </submittedName>
</protein>